<evidence type="ECO:0000256" key="1">
    <source>
        <dbReference type="ARBA" id="ARBA00023015"/>
    </source>
</evidence>
<evidence type="ECO:0000313" key="7">
    <source>
        <dbReference type="Proteomes" id="UP001218638"/>
    </source>
</evidence>
<feature type="domain" description="HTH gntR-type" evidence="5">
    <location>
        <begin position="21"/>
        <end position="88"/>
    </location>
</feature>
<keyword evidence="7" id="KW-1185">Reference proteome</keyword>
<dbReference type="Proteomes" id="UP001218638">
    <property type="component" value="Chromosome"/>
</dbReference>
<dbReference type="InterPro" id="IPR008920">
    <property type="entry name" value="TF_FadR/GntR_C"/>
</dbReference>
<reference evidence="6" key="1">
    <citation type="submission" date="2023-03" db="EMBL/GenBank/DDBJ databases">
        <title>Lomoglobus Profundus gen. nov., sp. nov., a novel member of the phylum Verrucomicrobia, isolated from deep-marine sediment of South China Sea.</title>
        <authorList>
            <person name="Ahmad T."/>
            <person name="Ishaq S.E."/>
            <person name="Wang F."/>
        </authorList>
    </citation>
    <scope>NUCLEOTIDE SEQUENCE</scope>
    <source>
        <strain evidence="6">LMO-M01</strain>
    </source>
</reference>
<evidence type="ECO:0000259" key="5">
    <source>
        <dbReference type="PROSITE" id="PS50949"/>
    </source>
</evidence>
<protein>
    <submittedName>
        <fullName evidence="6">GntR family transcriptional regulator</fullName>
    </submittedName>
</protein>
<evidence type="ECO:0000256" key="4">
    <source>
        <dbReference type="SAM" id="MobiDB-lite"/>
    </source>
</evidence>
<organism evidence="6 7">
    <name type="scientific">Synoicihabitans lomoniglobus</name>
    <dbReference type="NCBI Taxonomy" id="2909285"/>
    <lineage>
        <taxon>Bacteria</taxon>
        <taxon>Pseudomonadati</taxon>
        <taxon>Verrucomicrobiota</taxon>
        <taxon>Opitutia</taxon>
        <taxon>Opitutales</taxon>
        <taxon>Opitutaceae</taxon>
        <taxon>Synoicihabitans</taxon>
    </lineage>
</organism>
<dbReference type="Pfam" id="PF07729">
    <property type="entry name" value="FCD"/>
    <property type="match status" value="1"/>
</dbReference>
<dbReference type="PANTHER" id="PTHR43537">
    <property type="entry name" value="TRANSCRIPTIONAL REGULATOR, GNTR FAMILY"/>
    <property type="match status" value="1"/>
</dbReference>
<dbReference type="Gene3D" id="1.10.10.10">
    <property type="entry name" value="Winged helix-like DNA-binding domain superfamily/Winged helix DNA-binding domain"/>
    <property type="match status" value="1"/>
</dbReference>
<dbReference type="InterPro" id="IPR011711">
    <property type="entry name" value="GntR_C"/>
</dbReference>
<dbReference type="Pfam" id="PF00392">
    <property type="entry name" value="GntR"/>
    <property type="match status" value="1"/>
</dbReference>
<dbReference type="InterPro" id="IPR000524">
    <property type="entry name" value="Tscrpt_reg_HTH_GntR"/>
</dbReference>
<dbReference type="InterPro" id="IPR036390">
    <property type="entry name" value="WH_DNA-bd_sf"/>
</dbReference>
<name>A0AAF0I3H1_9BACT</name>
<dbReference type="InterPro" id="IPR036388">
    <property type="entry name" value="WH-like_DNA-bd_sf"/>
</dbReference>
<feature type="region of interest" description="Disordered" evidence="4">
    <location>
        <begin position="1"/>
        <end position="22"/>
    </location>
</feature>
<dbReference type="EMBL" id="CP119075">
    <property type="protein sequence ID" value="WED65910.1"/>
    <property type="molecule type" value="Genomic_DNA"/>
</dbReference>
<dbReference type="SUPFAM" id="SSF48008">
    <property type="entry name" value="GntR ligand-binding domain-like"/>
    <property type="match status" value="1"/>
</dbReference>
<keyword evidence="3" id="KW-0804">Transcription</keyword>
<evidence type="ECO:0000256" key="3">
    <source>
        <dbReference type="ARBA" id="ARBA00023163"/>
    </source>
</evidence>
<gene>
    <name evidence="6" type="ORF">PXH66_03485</name>
</gene>
<dbReference type="KEGG" id="slom:PXH66_03485"/>
<dbReference type="GO" id="GO:0003700">
    <property type="term" value="F:DNA-binding transcription factor activity"/>
    <property type="evidence" value="ECO:0007669"/>
    <property type="project" value="InterPro"/>
</dbReference>
<dbReference type="Gene3D" id="1.20.120.530">
    <property type="entry name" value="GntR ligand-binding domain-like"/>
    <property type="match status" value="1"/>
</dbReference>
<keyword evidence="2" id="KW-0238">DNA-binding</keyword>
<dbReference type="GO" id="GO:0003677">
    <property type="term" value="F:DNA binding"/>
    <property type="evidence" value="ECO:0007669"/>
    <property type="project" value="UniProtKB-KW"/>
</dbReference>
<dbReference type="SMART" id="SM00895">
    <property type="entry name" value="FCD"/>
    <property type="match status" value="1"/>
</dbReference>
<evidence type="ECO:0000313" key="6">
    <source>
        <dbReference type="EMBL" id="WED65910.1"/>
    </source>
</evidence>
<dbReference type="CDD" id="cd07377">
    <property type="entry name" value="WHTH_GntR"/>
    <property type="match status" value="1"/>
</dbReference>
<dbReference type="SMART" id="SM00345">
    <property type="entry name" value="HTH_GNTR"/>
    <property type="match status" value="1"/>
</dbReference>
<keyword evidence="1" id="KW-0805">Transcription regulation</keyword>
<dbReference type="AlphaFoldDB" id="A0AAF0I3H1"/>
<proteinExistence type="predicted"/>
<accession>A0AAF0I3H1</accession>
<dbReference type="SUPFAM" id="SSF46785">
    <property type="entry name" value="Winged helix' DNA-binding domain"/>
    <property type="match status" value="1"/>
</dbReference>
<dbReference type="RefSeq" id="WP_330927772.1">
    <property type="nucleotide sequence ID" value="NZ_JAKGCW010000013.1"/>
</dbReference>
<dbReference type="PROSITE" id="PS50949">
    <property type="entry name" value="HTH_GNTR"/>
    <property type="match status" value="1"/>
</dbReference>
<evidence type="ECO:0000256" key="2">
    <source>
        <dbReference type="ARBA" id="ARBA00023125"/>
    </source>
</evidence>
<sequence length="254" mass="28418">MPPDTSRAPVKTPDSPPESAEHLGAQILTRLRERVLNWDYPPGHHLGEVALCAEFSASRIPVREALRALAEQGLVKKVPNQGCFVIQPDVIETQDLYDMRLALELFVVEMLASSKPPPPEWLDEQRAFWEPWLQVKADAVIDRDMLVDHDTEFHLGLAEVLGNESILGALRNINERLRFVRLAAITNPHRIQETAGEHLSVLDALTRSDAEAARRSLRQNIHHSRNKVEIAISRALMAAHDRRRSGKATASPAA</sequence>
<dbReference type="PANTHER" id="PTHR43537:SF45">
    <property type="entry name" value="GNTR FAMILY REGULATORY PROTEIN"/>
    <property type="match status" value="1"/>
</dbReference>